<evidence type="ECO:0000313" key="2">
    <source>
        <dbReference type="Proteomes" id="UP000012589"/>
    </source>
</evidence>
<keyword evidence="2" id="KW-1185">Reference proteome</keyword>
<evidence type="ECO:0000313" key="1">
    <source>
        <dbReference type="EMBL" id="EMZ28687.1"/>
    </source>
</evidence>
<organism evidence="1 2">
    <name type="scientific">Eubacterium plexicaudatum ASF492</name>
    <dbReference type="NCBI Taxonomy" id="1235802"/>
    <lineage>
        <taxon>Bacteria</taxon>
        <taxon>Bacillati</taxon>
        <taxon>Bacillota</taxon>
        <taxon>Clostridia</taxon>
        <taxon>Eubacteriales</taxon>
        <taxon>Eubacteriaceae</taxon>
        <taxon>Eubacterium</taxon>
    </lineage>
</organism>
<sequence>MKKIYETDGISTLYEMKSFFTIIRGLFPVIDAFIGSHELINNTISDNECYSIRFGERKTVLYLKQL</sequence>
<gene>
    <name evidence="1" type="ORF">C823_01877</name>
</gene>
<accession>N2AGZ5</accession>
<proteinExistence type="predicted"/>
<dbReference type="HOGENOM" id="CLU_2824687_0_0_9"/>
<name>N2AGZ5_9FIRM</name>
<protein>
    <submittedName>
        <fullName evidence="1">Uncharacterized protein</fullName>
    </submittedName>
</protein>
<reference evidence="1 2" key="1">
    <citation type="journal article" date="2014" name="Genome Announc.">
        <title>Draft genome sequences of the altered schaedler flora, a defined bacterial community from gnotobiotic mice.</title>
        <authorList>
            <person name="Wannemuehler M.J."/>
            <person name="Overstreet A.M."/>
            <person name="Ward D.V."/>
            <person name="Phillips G.J."/>
        </authorList>
    </citation>
    <scope>NUCLEOTIDE SEQUENCE [LARGE SCALE GENOMIC DNA]</scope>
    <source>
        <strain evidence="1 2">ASF492</strain>
    </source>
</reference>
<dbReference type="AlphaFoldDB" id="N2AGZ5"/>
<dbReference type="EMBL" id="AQFT01000060">
    <property type="protein sequence ID" value="EMZ28687.1"/>
    <property type="molecule type" value="Genomic_DNA"/>
</dbReference>
<dbReference type="Proteomes" id="UP000012589">
    <property type="component" value="Unassembled WGS sequence"/>
</dbReference>
<comment type="caution">
    <text evidence="1">The sequence shown here is derived from an EMBL/GenBank/DDBJ whole genome shotgun (WGS) entry which is preliminary data.</text>
</comment>